<name>A0ABU5U8H3_9CYAN</name>
<organism evidence="1 2">
    <name type="scientific">Nodularia harveyana UHCC-0300</name>
    <dbReference type="NCBI Taxonomy" id="2974287"/>
    <lineage>
        <taxon>Bacteria</taxon>
        <taxon>Bacillati</taxon>
        <taxon>Cyanobacteriota</taxon>
        <taxon>Cyanophyceae</taxon>
        <taxon>Nostocales</taxon>
        <taxon>Nodulariaceae</taxon>
        <taxon>Nodularia</taxon>
    </lineage>
</organism>
<comment type="caution">
    <text evidence="1">The sequence shown here is derived from an EMBL/GenBank/DDBJ whole genome shotgun (WGS) entry which is preliminary data.</text>
</comment>
<evidence type="ECO:0000313" key="1">
    <source>
        <dbReference type="EMBL" id="MEA5579817.1"/>
    </source>
</evidence>
<reference evidence="1 2" key="1">
    <citation type="submission" date="2023-12" db="EMBL/GenBank/DDBJ databases">
        <title>Baltic Sea Cyanobacteria.</title>
        <authorList>
            <person name="Delbaje E."/>
            <person name="Fewer D.P."/>
            <person name="Shishido T.K."/>
        </authorList>
    </citation>
    <scope>NUCLEOTIDE SEQUENCE [LARGE SCALE GENOMIC DNA]</scope>
    <source>
        <strain evidence="1 2">UHCC-0300</strain>
    </source>
</reference>
<sequence length="154" mass="16926">MKTVLLQMTALAISTVLFLSLPKQVLGQQTEGQKLVDSIQSVAQVKGQLKQIFENLNQCNSGYCFNIMTTEICELVGALDVKVDGKIIGEMSGGSDVKIPISASDLSFMKKIFSQCKPTNYQYGNWESILHVAYLPTDKIDLEIRAALGVPKPR</sequence>
<dbReference type="EMBL" id="JAYGHG010000001">
    <property type="protein sequence ID" value="MEA5579817.1"/>
    <property type="molecule type" value="Genomic_DNA"/>
</dbReference>
<gene>
    <name evidence="1" type="ORF">VB620_00500</name>
</gene>
<proteinExistence type="predicted"/>
<dbReference type="Proteomes" id="UP001302120">
    <property type="component" value="Unassembled WGS sequence"/>
</dbReference>
<keyword evidence="2" id="KW-1185">Reference proteome</keyword>
<dbReference type="RefSeq" id="WP_323194163.1">
    <property type="nucleotide sequence ID" value="NZ_JAYGHG010000001.1"/>
</dbReference>
<accession>A0ABU5U8H3</accession>
<protein>
    <submittedName>
        <fullName evidence="1">Uncharacterized protein</fullName>
    </submittedName>
</protein>
<evidence type="ECO:0000313" key="2">
    <source>
        <dbReference type="Proteomes" id="UP001302120"/>
    </source>
</evidence>